<dbReference type="EC" id="3.2.1.18" evidence="3"/>
<dbReference type="SUPFAM" id="SSF50939">
    <property type="entry name" value="Sialidases"/>
    <property type="match status" value="1"/>
</dbReference>
<proteinExistence type="inferred from homology"/>
<evidence type="ECO:0000313" key="9">
    <source>
        <dbReference type="Proteomes" id="UP000694546"/>
    </source>
</evidence>
<dbReference type="AlphaFoldDB" id="A0A8C5BY99"/>
<comment type="catalytic activity">
    <reaction evidence="1">
        <text>Hydrolysis of alpha-(2-&gt;3)-, alpha-(2-&gt;6)-, alpha-(2-&gt;8)- glycosidic linkages of terminal sialic acid residues in oligosaccharides, glycoproteins, glycolipids, colominic acid and synthetic substrates.</text>
        <dbReference type="EC" id="3.2.1.18"/>
    </reaction>
</comment>
<reference evidence="8" key="2">
    <citation type="submission" date="2025-09" db="UniProtKB">
        <authorList>
            <consortium name="Ensembl"/>
        </authorList>
    </citation>
    <scope>IDENTIFICATION</scope>
</reference>
<evidence type="ECO:0000259" key="7">
    <source>
        <dbReference type="Pfam" id="PF13088"/>
    </source>
</evidence>
<organism evidence="8 9">
    <name type="scientific">Gadus morhua</name>
    <name type="common">Atlantic cod</name>
    <dbReference type="NCBI Taxonomy" id="8049"/>
    <lineage>
        <taxon>Eukaryota</taxon>
        <taxon>Metazoa</taxon>
        <taxon>Chordata</taxon>
        <taxon>Craniata</taxon>
        <taxon>Vertebrata</taxon>
        <taxon>Euteleostomi</taxon>
        <taxon>Actinopterygii</taxon>
        <taxon>Neopterygii</taxon>
        <taxon>Teleostei</taxon>
        <taxon>Neoteleostei</taxon>
        <taxon>Acanthomorphata</taxon>
        <taxon>Zeiogadaria</taxon>
        <taxon>Gadariae</taxon>
        <taxon>Gadiformes</taxon>
        <taxon>Gadoidei</taxon>
        <taxon>Gadidae</taxon>
        <taxon>Gadus</taxon>
    </lineage>
</organism>
<feature type="domain" description="Sialidase" evidence="7">
    <location>
        <begin position="44"/>
        <end position="342"/>
    </location>
</feature>
<evidence type="ECO:0000256" key="1">
    <source>
        <dbReference type="ARBA" id="ARBA00000427"/>
    </source>
</evidence>
<keyword evidence="6" id="KW-0326">Glycosidase</keyword>
<dbReference type="KEGG" id="gmh:115547756"/>
<evidence type="ECO:0000313" key="8">
    <source>
        <dbReference type="Ensembl" id="ENSGMOP00000052754.1"/>
    </source>
</evidence>
<comment type="similarity">
    <text evidence="2">Belongs to the glycosyl hydrolase 33 family.</text>
</comment>
<dbReference type="InterPro" id="IPR036278">
    <property type="entry name" value="Sialidase_sf"/>
</dbReference>
<keyword evidence="4" id="KW-0443">Lipid metabolism</keyword>
<protein>
    <recommendedName>
        <fullName evidence="3">exo-alpha-sialidase</fullName>
        <ecNumber evidence="3">3.2.1.18</ecNumber>
    </recommendedName>
</protein>
<dbReference type="RefSeq" id="XP_030218050.1">
    <property type="nucleotide sequence ID" value="XM_030362190.1"/>
</dbReference>
<dbReference type="GeneTree" id="ENSGT00950000182944"/>
<keyword evidence="9" id="KW-1185">Reference proteome</keyword>
<dbReference type="Pfam" id="PF13088">
    <property type="entry name" value="BNR_2"/>
    <property type="match status" value="1"/>
</dbReference>
<dbReference type="OrthoDB" id="2739686at2759"/>
<dbReference type="OMA" id="FICVEKY"/>
<evidence type="ECO:0000256" key="2">
    <source>
        <dbReference type="ARBA" id="ARBA00009348"/>
    </source>
</evidence>
<evidence type="ECO:0000256" key="3">
    <source>
        <dbReference type="ARBA" id="ARBA00012733"/>
    </source>
</evidence>
<keyword evidence="5" id="KW-0119">Carbohydrate metabolism</keyword>
<dbReference type="GeneID" id="115547756"/>
<dbReference type="GO" id="GO:0006689">
    <property type="term" value="P:ganglioside catabolic process"/>
    <property type="evidence" value="ECO:0007669"/>
    <property type="project" value="TreeGrafter"/>
</dbReference>
<reference evidence="8" key="1">
    <citation type="submission" date="2025-08" db="UniProtKB">
        <authorList>
            <consortium name="Ensembl"/>
        </authorList>
    </citation>
    <scope>IDENTIFICATION</scope>
</reference>
<dbReference type="InterPro" id="IPR026856">
    <property type="entry name" value="Sialidase_fam"/>
</dbReference>
<name>A0A8C5BY99_GADMO</name>
<sequence>MECLESKCRPAEFVKTTLFKKGCDFTYRIPSLLYLPGTNTYLAFAEKRTSAGDVDAKCFVIRRMTTNDHPTEWSPPKELYAELMIPLLPNHRNMNPCPVYDSTTQTVFLFYICVPHGVTEGEQIVTGRNQARLCCVSSSDQGATWGAPQDLTVSVMGEIRVSTLAVGPGHGVQLDSGRLVVPAYAYLPQPGKWESRAFSIYSDDDGSLWKMGKQLGSWSNECEVAEVFDGVKSVLCCNARTTGSPRVQAHSRDGGDTFQMPPEMSKLHETGGGCQGSIIAFPAPNQQEGAIRQTWLAFSHPTNQSSRQDLGVSLNRTPLQSHWDPPKVIHRGPSGYSDLAYSQEDQRFSCLLECGEKSEIEQIAFMSFTLDEIRQTASSAEI</sequence>
<accession>A0A8C5BY99</accession>
<dbReference type="Gene3D" id="2.120.10.10">
    <property type="match status" value="1"/>
</dbReference>
<dbReference type="CDD" id="cd15482">
    <property type="entry name" value="Sialidase_non-viral"/>
    <property type="match status" value="1"/>
</dbReference>
<dbReference type="Proteomes" id="UP000694546">
    <property type="component" value="Chromosome 7"/>
</dbReference>
<keyword evidence="4" id="KW-0442">Lipid degradation</keyword>
<dbReference type="PANTHER" id="PTHR10628">
    <property type="entry name" value="SIALIDASE"/>
    <property type="match status" value="1"/>
</dbReference>
<dbReference type="GO" id="GO:0005737">
    <property type="term" value="C:cytoplasm"/>
    <property type="evidence" value="ECO:0007669"/>
    <property type="project" value="TreeGrafter"/>
</dbReference>
<evidence type="ECO:0000256" key="5">
    <source>
        <dbReference type="ARBA" id="ARBA00023277"/>
    </source>
</evidence>
<evidence type="ECO:0000256" key="4">
    <source>
        <dbReference type="ARBA" id="ARBA00022963"/>
    </source>
</evidence>
<dbReference type="Ensembl" id="ENSGMOT00000072942.1">
    <property type="protein sequence ID" value="ENSGMOP00000052754.1"/>
    <property type="gene ID" value="ENSGMOG00000027559.1"/>
</dbReference>
<dbReference type="GO" id="GO:0009313">
    <property type="term" value="P:oligosaccharide catabolic process"/>
    <property type="evidence" value="ECO:0007669"/>
    <property type="project" value="TreeGrafter"/>
</dbReference>
<evidence type="ECO:0000256" key="6">
    <source>
        <dbReference type="ARBA" id="ARBA00023295"/>
    </source>
</evidence>
<dbReference type="GO" id="GO:0016020">
    <property type="term" value="C:membrane"/>
    <property type="evidence" value="ECO:0007669"/>
    <property type="project" value="TreeGrafter"/>
</dbReference>
<gene>
    <name evidence="8" type="primary">LOC115547756</name>
</gene>
<dbReference type="InterPro" id="IPR011040">
    <property type="entry name" value="Sialidase"/>
</dbReference>
<dbReference type="PANTHER" id="PTHR10628:SF23">
    <property type="entry name" value="SIALIDASE-3"/>
    <property type="match status" value="1"/>
</dbReference>
<dbReference type="GO" id="GO:0004308">
    <property type="term" value="F:exo-alpha-sialidase activity"/>
    <property type="evidence" value="ECO:0007669"/>
    <property type="project" value="UniProtKB-EC"/>
</dbReference>
<keyword evidence="6" id="KW-0378">Hydrolase</keyword>